<dbReference type="InterPro" id="IPR029058">
    <property type="entry name" value="AB_hydrolase_fold"/>
</dbReference>
<feature type="region of interest" description="Disordered" evidence="5">
    <location>
        <begin position="603"/>
        <end position="655"/>
    </location>
</feature>
<keyword evidence="2" id="KW-0719">Serine esterase</keyword>
<evidence type="ECO:0000313" key="7">
    <source>
        <dbReference type="EMBL" id="KZM68197.1"/>
    </source>
</evidence>
<protein>
    <recommendedName>
        <fullName evidence="9">Cutinase family protein</fullName>
    </recommendedName>
</protein>
<evidence type="ECO:0000256" key="6">
    <source>
        <dbReference type="SAM" id="SignalP"/>
    </source>
</evidence>
<comment type="similarity">
    <text evidence="1">Belongs to the cutinase family.</text>
</comment>
<dbReference type="InterPro" id="IPR000675">
    <property type="entry name" value="Cutinase/axe"/>
</dbReference>
<keyword evidence="8" id="KW-1185">Reference proteome</keyword>
<reference evidence="7 8" key="1">
    <citation type="submission" date="2016-04" db="EMBL/GenBank/DDBJ databases">
        <authorList>
            <person name="Evans L.H."/>
            <person name="Alamgir A."/>
            <person name="Owens N."/>
            <person name="Weber N.D."/>
            <person name="Virtaneva K."/>
            <person name="Barbian K."/>
            <person name="Babar A."/>
            <person name="Rosenke K."/>
        </authorList>
    </citation>
    <scope>NUCLEOTIDE SEQUENCE [LARGE SCALE GENOMIC DNA]</scope>
    <source>
        <strain evidence="7 8">IFM 0406</strain>
    </source>
</reference>
<gene>
    <name evidence="7" type="ORF">AWN90_09720</name>
</gene>
<dbReference type="PANTHER" id="PTHR33630:SF9">
    <property type="entry name" value="CUTINASE 4"/>
    <property type="match status" value="1"/>
</dbReference>
<feature type="chain" id="PRO_5007850391" description="Cutinase family protein" evidence="6">
    <location>
        <begin position="26"/>
        <end position="655"/>
    </location>
</feature>
<dbReference type="PROSITE" id="PS51257">
    <property type="entry name" value="PROKAR_LIPOPROTEIN"/>
    <property type="match status" value="1"/>
</dbReference>
<feature type="compositionally biased region" description="Low complexity" evidence="5">
    <location>
        <begin position="503"/>
        <end position="547"/>
    </location>
</feature>
<evidence type="ECO:0000256" key="3">
    <source>
        <dbReference type="ARBA" id="ARBA00022801"/>
    </source>
</evidence>
<dbReference type="PANTHER" id="PTHR33630">
    <property type="entry name" value="CUTINASE RV1984C-RELATED-RELATED"/>
    <property type="match status" value="1"/>
</dbReference>
<comment type="caution">
    <text evidence="7">The sequence shown here is derived from an EMBL/GenBank/DDBJ whole genome shotgun (WGS) entry which is preliminary data.</text>
</comment>
<dbReference type="SMART" id="SM01110">
    <property type="entry name" value="Cutinase"/>
    <property type="match status" value="1"/>
</dbReference>
<dbReference type="GO" id="GO:0052689">
    <property type="term" value="F:carboxylic ester hydrolase activity"/>
    <property type="evidence" value="ECO:0007669"/>
    <property type="project" value="UniProtKB-KW"/>
</dbReference>
<dbReference type="EMBL" id="LWGR01000021">
    <property type="protein sequence ID" value="KZM68197.1"/>
    <property type="molecule type" value="Genomic_DNA"/>
</dbReference>
<feature type="signal peptide" evidence="6">
    <location>
        <begin position="1"/>
        <end position="25"/>
    </location>
</feature>
<organism evidence="7 8">
    <name type="scientific">Nocardia terpenica</name>
    <dbReference type="NCBI Taxonomy" id="455432"/>
    <lineage>
        <taxon>Bacteria</taxon>
        <taxon>Bacillati</taxon>
        <taxon>Actinomycetota</taxon>
        <taxon>Actinomycetes</taxon>
        <taxon>Mycobacteriales</taxon>
        <taxon>Nocardiaceae</taxon>
        <taxon>Nocardia</taxon>
    </lineage>
</organism>
<keyword evidence="3" id="KW-0378">Hydrolase</keyword>
<feature type="compositionally biased region" description="Pro residues" evidence="5">
    <location>
        <begin position="628"/>
        <end position="638"/>
    </location>
</feature>
<dbReference type="STRING" id="455432.AWN90_09720"/>
<evidence type="ECO:0000256" key="4">
    <source>
        <dbReference type="ARBA" id="ARBA00023157"/>
    </source>
</evidence>
<evidence type="ECO:0000256" key="1">
    <source>
        <dbReference type="ARBA" id="ARBA00007534"/>
    </source>
</evidence>
<evidence type="ECO:0000256" key="2">
    <source>
        <dbReference type="ARBA" id="ARBA00022487"/>
    </source>
</evidence>
<proteinExistence type="inferred from homology"/>
<feature type="compositionally biased region" description="Pro residues" evidence="5">
    <location>
        <begin position="473"/>
        <end position="489"/>
    </location>
</feature>
<dbReference type="Gene3D" id="3.40.50.1820">
    <property type="entry name" value="alpha/beta hydrolase"/>
    <property type="match status" value="1"/>
</dbReference>
<evidence type="ECO:0000313" key="8">
    <source>
        <dbReference type="Proteomes" id="UP000076512"/>
    </source>
</evidence>
<name>A0A164H4P9_9NOCA</name>
<evidence type="ECO:0008006" key="9">
    <source>
        <dbReference type="Google" id="ProtNLM"/>
    </source>
</evidence>
<keyword evidence="4" id="KW-1015">Disulfide bond</keyword>
<accession>A0A164H4P9</accession>
<feature type="region of interest" description="Disordered" evidence="5">
    <location>
        <begin position="461"/>
        <end position="572"/>
    </location>
</feature>
<dbReference type="AlphaFoldDB" id="A0A164H4P9"/>
<keyword evidence="6" id="KW-0732">Signal</keyword>
<dbReference type="Pfam" id="PF01083">
    <property type="entry name" value="Cutinase"/>
    <property type="match status" value="1"/>
</dbReference>
<feature type="compositionally biased region" description="Pro residues" evidence="5">
    <location>
        <begin position="548"/>
        <end position="560"/>
    </location>
</feature>
<dbReference type="Proteomes" id="UP000076512">
    <property type="component" value="Unassembled WGS sequence"/>
</dbReference>
<sequence length="655" mass="65744">MDPSRGSATAVVALIVSMAACGASAAEPAEPGVPLQNCPSLYVLAVQGTGQSSPLTPPDGADAGMLGAVLAPLRATGPRLVAHAYVPYEAGFGGAVPGGDVPYVASVSGGLDRLRSMAATVLADCPRTELGLLGYSQGAHIVSIFAREIGDGSGVVPADRVAAVALLADPTRGPAASLFPGAPDRSAPAAVPGTTGADVSGLQADVRQVAEGEGIGPDGDIATDFGALTGRVASLCLPGDLACDAPSMPLLRVLVNIAGQAELNPADPIAALTSIVVAVQATAARTVTEVIDHDLRGSTLGTLSLVPGWSLSQRLADASDPRETPDTRAAVLKLATSAVNSLLAVTGRMLTPADIAEVAALAAADPNAAIALLAEKFVTADRRATPRGAVFHLITDLVDAVANLIDDSGRLLDPAVWWKYLDTASQHGAYQTAAFTTSGQPAVEYISDWFNAAARDLTHHLLPTPASDSPHTPRIPPPAPTAAPQPSAAPSPVIDAPVPPAAAPSAPSATDPSAAASSAADPSAAAPSAAAPPGAPSTAAPSVAFPPAAAPPLPSSPPPAVHGTTSTVTRTGEPGRDLAWVLVLAALASTAYIARRIRHRRTRTGTTSNATRASGDPHFTTEATAPEYPIPHSPPTSPTPTDEHTHEYATTTPGA</sequence>
<dbReference type="SUPFAM" id="SSF53474">
    <property type="entry name" value="alpha/beta-Hydrolases"/>
    <property type="match status" value="1"/>
</dbReference>
<evidence type="ECO:0000256" key="5">
    <source>
        <dbReference type="SAM" id="MobiDB-lite"/>
    </source>
</evidence>